<accession>A0A5D3YME1</accession>
<proteinExistence type="predicted"/>
<gene>
    <name evidence="2" type="ORF">LX73_0389</name>
</gene>
<evidence type="ECO:0008006" key="4">
    <source>
        <dbReference type="Google" id="ProtNLM"/>
    </source>
</evidence>
<dbReference type="EMBL" id="VNHY01000001">
    <property type="protein sequence ID" value="TYP95094.1"/>
    <property type="molecule type" value="Genomic_DNA"/>
</dbReference>
<dbReference type="PROSITE" id="PS51257">
    <property type="entry name" value="PROKAR_LIPOPROTEIN"/>
    <property type="match status" value="1"/>
</dbReference>
<evidence type="ECO:0000256" key="1">
    <source>
        <dbReference type="SAM" id="SignalP"/>
    </source>
</evidence>
<feature type="chain" id="PRO_5023051218" description="DUF4331 domain-containing protein" evidence="1">
    <location>
        <begin position="21"/>
        <end position="179"/>
    </location>
</feature>
<dbReference type="OrthoDB" id="9791748at2"/>
<name>A0A5D3YME1_9BACT</name>
<keyword evidence="1" id="KW-0732">Signal</keyword>
<protein>
    <recommendedName>
        <fullName evidence="4">DUF4331 domain-containing protein</fullName>
    </recommendedName>
</protein>
<dbReference type="Proteomes" id="UP000324595">
    <property type="component" value="Unassembled WGS sequence"/>
</dbReference>
<feature type="signal peptide" evidence="1">
    <location>
        <begin position="1"/>
        <end position="20"/>
    </location>
</feature>
<comment type="caution">
    <text evidence="2">The sequence shown here is derived from an EMBL/GenBank/DDBJ whole genome shotgun (WGS) entry which is preliminary data.</text>
</comment>
<reference evidence="2 3" key="1">
    <citation type="submission" date="2019-07" db="EMBL/GenBank/DDBJ databases">
        <title>Genomic Encyclopedia of Archaeal and Bacterial Type Strains, Phase II (KMG-II): from individual species to whole genera.</title>
        <authorList>
            <person name="Goeker M."/>
        </authorList>
    </citation>
    <scope>NUCLEOTIDE SEQUENCE [LARGE SCALE GENOMIC DNA]</scope>
    <source>
        <strain evidence="2 3">DSM 21935</strain>
    </source>
</reference>
<dbReference type="InterPro" id="IPR025566">
    <property type="entry name" value="DUF4331"/>
</dbReference>
<organism evidence="2 3">
    <name type="scientific">Fodinibius salinus</name>
    <dbReference type="NCBI Taxonomy" id="860790"/>
    <lineage>
        <taxon>Bacteria</taxon>
        <taxon>Pseudomonadati</taxon>
        <taxon>Balneolota</taxon>
        <taxon>Balneolia</taxon>
        <taxon>Balneolales</taxon>
        <taxon>Balneolaceae</taxon>
        <taxon>Fodinibius</taxon>
    </lineage>
</organism>
<dbReference type="Pfam" id="PF14224">
    <property type="entry name" value="DUF4331"/>
    <property type="match status" value="1"/>
</dbReference>
<sequence length="179" mass="19131">MKSFKLLSLLFLAATLTLLGCGDDNGPEPPVPQDAMFSQSDQVGRPAINTVFVSSGSKDAFNTTVPSNMKGQYQQPFENKLMALNPNYSKNALGQNAATFTTLLSNDVLNVATSGKTTFFDGQNVLTGRSLSDDVIDTELLLIFGGPDGSENPGLTSDNVDSNDKNFLDSFPYLAAPHQ</sequence>
<keyword evidence="3" id="KW-1185">Reference proteome</keyword>
<dbReference type="RefSeq" id="WP_148897775.1">
    <property type="nucleotide sequence ID" value="NZ_VNHY01000001.1"/>
</dbReference>
<dbReference type="AlphaFoldDB" id="A0A5D3YME1"/>
<evidence type="ECO:0000313" key="3">
    <source>
        <dbReference type="Proteomes" id="UP000324595"/>
    </source>
</evidence>
<evidence type="ECO:0000313" key="2">
    <source>
        <dbReference type="EMBL" id="TYP95094.1"/>
    </source>
</evidence>